<reference evidence="12 13" key="1">
    <citation type="submission" date="2018-12" db="EMBL/GenBank/DDBJ databases">
        <authorList>
            <person name="Lunina O.N."/>
            <person name="Grouzdev D.S."/>
            <person name="Gorlenko V.M."/>
            <person name="Savvichev A.S."/>
        </authorList>
    </citation>
    <scope>NUCLEOTIDE SEQUENCE [LARGE SCALE GENOMIC DNA]</scope>
    <source>
        <strain evidence="12 13">BrKhr-17</strain>
    </source>
</reference>
<dbReference type="Gene3D" id="3.40.50.620">
    <property type="entry name" value="HUPs"/>
    <property type="match status" value="1"/>
</dbReference>
<evidence type="ECO:0000256" key="10">
    <source>
        <dbReference type="RuleBase" id="RU363036"/>
    </source>
</evidence>
<dbReference type="InterPro" id="IPR002306">
    <property type="entry name" value="Trp-tRNA-ligase"/>
</dbReference>
<gene>
    <name evidence="12" type="primary">trpS</name>
    <name evidence="12" type="ORF">EKD02_01655</name>
    <name evidence="11" type="ORF">FP507_09665</name>
</gene>
<dbReference type="EMBL" id="RXYK01000002">
    <property type="protein sequence ID" value="RTY39408.1"/>
    <property type="molecule type" value="Genomic_DNA"/>
</dbReference>
<evidence type="ECO:0000256" key="3">
    <source>
        <dbReference type="ARBA" id="ARBA00022598"/>
    </source>
</evidence>
<evidence type="ECO:0000256" key="8">
    <source>
        <dbReference type="ARBA" id="ARBA00049929"/>
    </source>
</evidence>
<dbReference type="NCBIfam" id="TIGR00233">
    <property type="entry name" value="trpS"/>
    <property type="match status" value="1"/>
</dbReference>
<comment type="similarity">
    <text evidence="1 10">Belongs to the class-I aminoacyl-tRNA synthetase family.</text>
</comment>
<evidence type="ECO:0000313" key="14">
    <source>
        <dbReference type="Proteomes" id="UP000327458"/>
    </source>
</evidence>
<protein>
    <recommendedName>
        <fullName evidence="2 9">Tryptophan--tRNA ligase</fullName>
        <ecNumber evidence="2 9">6.1.1.2</ecNumber>
    </recommendedName>
</protein>
<dbReference type="CDD" id="cd00806">
    <property type="entry name" value="TrpRS_core"/>
    <property type="match status" value="1"/>
</dbReference>
<dbReference type="InterPro" id="IPR002305">
    <property type="entry name" value="aa-tRNA-synth_Ic"/>
</dbReference>
<evidence type="ECO:0000256" key="7">
    <source>
        <dbReference type="ARBA" id="ARBA00023146"/>
    </source>
</evidence>
<evidence type="ECO:0000313" key="11">
    <source>
        <dbReference type="EMBL" id="KAA6233262.1"/>
    </source>
</evidence>
<keyword evidence="3 10" id="KW-0436">Ligase</keyword>
<evidence type="ECO:0000256" key="9">
    <source>
        <dbReference type="NCBIfam" id="TIGR00233"/>
    </source>
</evidence>
<dbReference type="InterPro" id="IPR014729">
    <property type="entry name" value="Rossmann-like_a/b/a_fold"/>
</dbReference>
<dbReference type="GO" id="GO:0004830">
    <property type="term" value="F:tryptophan-tRNA ligase activity"/>
    <property type="evidence" value="ECO:0007669"/>
    <property type="project" value="UniProtKB-UniRule"/>
</dbReference>
<evidence type="ECO:0000256" key="4">
    <source>
        <dbReference type="ARBA" id="ARBA00022741"/>
    </source>
</evidence>
<dbReference type="EC" id="6.1.1.2" evidence="2 9"/>
<keyword evidence="6 10" id="KW-0648">Protein biosynthesis</keyword>
<proteinExistence type="inferred from homology"/>
<dbReference type="AlphaFoldDB" id="A0A3S0U252"/>
<sequence>MGTPRILSGMRPTGKLHLGHYTGALENWVVQQNLTNPDGTRGCETCFLIADYHNLTTSLDTREIYQNTIEMLIDWLAAGIDPEKSPVFRQSQIKEHTELFLIFSMLITSSRLERNPTLKEQVRDLNMDSLTYGHLGYPVLQAADILLYKGTLVPVGEDQIPHVEITREIARKFNSHYPHPQSGPVFVEPEPKITKFSRLVGLDGKAKMSKSLGNTILLSDGPEDVMKKMRNAVTDTEKIRRNDPGRPEVCTVFSYHSRFSAPDTIASIAKDCRSGALGCVDCKKMCAAAISLELEPILEKRHNFASDPDTVRDILLEGERKAKTIARHTMGEVRAAMNLGEQ</sequence>
<dbReference type="RefSeq" id="WP_126341647.1">
    <property type="nucleotide sequence ID" value="NZ_RXYJ01000002.1"/>
</dbReference>
<dbReference type="GO" id="GO:0005829">
    <property type="term" value="C:cytosol"/>
    <property type="evidence" value="ECO:0007669"/>
    <property type="project" value="TreeGrafter"/>
</dbReference>
<dbReference type="PANTHER" id="PTHR43766">
    <property type="entry name" value="TRYPTOPHAN--TRNA LIGASE, MITOCHONDRIAL"/>
    <property type="match status" value="1"/>
</dbReference>
<dbReference type="GO" id="GO:0006436">
    <property type="term" value="P:tryptophanyl-tRNA aminoacylation"/>
    <property type="evidence" value="ECO:0007669"/>
    <property type="project" value="UniProtKB-UniRule"/>
</dbReference>
<comment type="caution">
    <text evidence="12">The sequence shown here is derived from an EMBL/GenBank/DDBJ whole genome shotgun (WGS) entry which is preliminary data.</text>
</comment>
<dbReference type="PRINTS" id="PR01039">
    <property type="entry name" value="TRNASYNTHTRP"/>
</dbReference>
<dbReference type="Proteomes" id="UP000327458">
    <property type="component" value="Unassembled WGS sequence"/>
</dbReference>
<dbReference type="Pfam" id="PF00579">
    <property type="entry name" value="tRNA-synt_1b"/>
    <property type="match status" value="1"/>
</dbReference>
<evidence type="ECO:0000256" key="6">
    <source>
        <dbReference type="ARBA" id="ARBA00022917"/>
    </source>
</evidence>
<reference evidence="11 14" key="2">
    <citation type="submission" date="2019-07" db="EMBL/GenBank/DDBJ databases">
        <title>Draft genome Sequence of Chlorobium phaeovibrioides sp. strain PhvTcv-s14, from the Phylum Chlorobi.</title>
        <authorList>
            <person name="Babenko V."/>
            <person name="Boldyreva D."/>
            <person name="Kanygina A."/>
            <person name="Selezneva O."/>
            <person name="Akopiyan T."/>
            <person name="Lunina O."/>
        </authorList>
    </citation>
    <scope>NUCLEOTIDE SEQUENCE [LARGE SCALE GENOMIC DNA]</scope>
    <source>
        <strain evidence="11 14">GrTcv12</strain>
    </source>
</reference>
<dbReference type="PANTHER" id="PTHR43766:SF1">
    <property type="entry name" value="TRYPTOPHAN--TRNA LIGASE, MITOCHONDRIAL"/>
    <property type="match status" value="1"/>
</dbReference>
<organism evidence="12 13">
    <name type="scientific">Chlorobium phaeovibrioides</name>
    <dbReference type="NCBI Taxonomy" id="1094"/>
    <lineage>
        <taxon>Bacteria</taxon>
        <taxon>Pseudomonadati</taxon>
        <taxon>Chlorobiota</taxon>
        <taxon>Chlorobiia</taxon>
        <taxon>Chlorobiales</taxon>
        <taxon>Chlorobiaceae</taxon>
        <taxon>Chlorobium/Pelodictyon group</taxon>
        <taxon>Chlorobium</taxon>
    </lineage>
</organism>
<evidence type="ECO:0000256" key="5">
    <source>
        <dbReference type="ARBA" id="ARBA00022840"/>
    </source>
</evidence>
<evidence type="ECO:0000313" key="13">
    <source>
        <dbReference type="Proteomes" id="UP000279908"/>
    </source>
</evidence>
<keyword evidence="4 10" id="KW-0547">Nucleotide-binding</keyword>
<dbReference type="InterPro" id="IPR050203">
    <property type="entry name" value="Trp-tRNA_synthetase"/>
</dbReference>
<comment type="catalytic activity">
    <reaction evidence="8">
        <text>tRNA(Trp) + L-tryptophan + ATP = L-tryptophyl-tRNA(Trp) + AMP + diphosphate + H(+)</text>
        <dbReference type="Rhea" id="RHEA:24080"/>
        <dbReference type="Rhea" id="RHEA-COMP:9671"/>
        <dbReference type="Rhea" id="RHEA-COMP:9705"/>
        <dbReference type="ChEBI" id="CHEBI:15378"/>
        <dbReference type="ChEBI" id="CHEBI:30616"/>
        <dbReference type="ChEBI" id="CHEBI:33019"/>
        <dbReference type="ChEBI" id="CHEBI:57912"/>
        <dbReference type="ChEBI" id="CHEBI:78442"/>
        <dbReference type="ChEBI" id="CHEBI:78535"/>
        <dbReference type="ChEBI" id="CHEBI:456215"/>
        <dbReference type="EC" id="6.1.1.2"/>
    </reaction>
</comment>
<keyword evidence="7 10" id="KW-0030">Aminoacyl-tRNA synthetase</keyword>
<accession>A0A3S0U252</accession>
<dbReference type="EMBL" id="VMRG01000001">
    <property type="protein sequence ID" value="KAA6233262.1"/>
    <property type="molecule type" value="Genomic_DNA"/>
</dbReference>
<evidence type="ECO:0000256" key="2">
    <source>
        <dbReference type="ARBA" id="ARBA00013161"/>
    </source>
</evidence>
<dbReference type="Proteomes" id="UP000279908">
    <property type="component" value="Unassembled WGS sequence"/>
</dbReference>
<dbReference type="Gene3D" id="1.10.240.10">
    <property type="entry name" value="Tyrosyl-Transfer RNA Synthetase"/>
    <property type="match status" value="1"/>
</dbReference>
<dbReference type="GO" id="GO:0005524">
    <property type="term" value="F:ATP binding"/>
    <property type="evidence" value="ECO:0007669"/>
    <property type="project" value="UniProtKB-KW"/>
</dbReference>
<evidence type="ECO:0000256" key="1">
    <source>
        <dbReference type="ARBA" id="ARBA00005594"/>
    </source>
</evidence>
<evidence type="ECO:0000313" key="12">
    <source>
        <dbReference type="EMBL" id="RTY39408.1"/>
    </source>
</evidence>
<dbReference type="PROSITE" id="PS00178">
    <property type="entry name" value="AA_TRNA_LIGASE_I"/>
    <property type="match status" value="1"/>
</dbReference>
<dbReference type="FunFam" id="1.10.240.10:FF:000005">
    <property type="entry name" value="Tryptophan--tRNA ligase"/>
    <property type="match status" value="1"/>
</dbReference>
<name>A0A3S0U252_CHLPH</name>
<dbReference type="SUPFAM" id="SSF52374">
    <property type="entry name" value="Nucleotidylyl transferase"/>
    <property type="match status" value="1"/>
</dbReference>
<keyword evidence="5 10" id="KW-0067">ATP-binding</keyword>
<dbReference type="InterPro" id="IPR001412">
    <property type="entry name" value="aa-tRNA-synth_I_CS"/>
</dbReference>